<reference evidence="2" key="1">
    <citation type="submission" date="2020-08" db="EMBL/GenBank/DDBJ databases">
        <title>Genome public.</title>
        <authorList>
            <person name="Liu C."/>
            <person name="Sun Q."/>
        </authorList>
    </citation>
    <scope>NUCLEOTIDE SEQUENCE</scope>
    <source>
        <strain evidence="2">NSJ-40</strain>
    </source>
</reference>
<dbReference type="Pfam" id="PF07949">
    <property type="entry name" value="YbbR"/>
    <property type="match status" value="1"/>
</dbReference>
<proteinExistence type="predicted"/>
<evidence type="ECO:0000313" key="3">
    <source>
        <dbReference type="Proteomes" id="UP000651482"/>
    </source>
</evidence>
<name>A0A926HRR4_9FIRM</name>
<dbReference type="InterPro" id="IPR012505">
    <property type="entry name" value="YbbR"/>
</dbReference>
<feature type="transmembrane region" description="Helical" evidence="1">
    <location>
        <begin position="20"/>
        <end position="38"/>
    </location>
</feature>
<accession>A0A926HRR4</accession>
<sequence>MKTKQRKKFVWSSLVYNNRLMFLVSFLAAFCIWIIMMYNNTDENQTWKIDNIPVTVEYSTGAVEEGLKVYNLSKNSVSVSISGNSLAIRQVKAENLEVVATVTENMKDRKNNTLTLSARKKGELLTDFSVTSIDPGTVTAEIDVAKEAAFPIENGIVANAENGYFVKQPQLSAETVTVSGPESVVARIDKVVAEYTFPEALNESKDFVADLVLYDENGEKLESDYLTLSTDTVEVRLVVLWQEKIPLVASFTGKPASFPDRLITIEPQTVSFAGPEDSFSSFQDIALTPIDFSNIDLTTKTFTVDIVTPEGFLNISNYQSATILVDLDGYSEKWVSINTIVPVNLSSDQMEATVLNQSLEVLVVGPTSDVAKITDQNVYAQVNLSSRKELGTAELPVTVGIQGNTACWVSGSYVVPVTLSEKTDS</sequence>
<keyword evidence="1" id="KW-0812">Transmembrane</keyword>
<dbReference type="RefSeq" id="WP_249317817.1">
    <property type="nucleotide sequence ID" value="NZ_JACRSN010000001.1"/>
</dbReference>
<dbReference type="AlphaFoldDB" id="A0A926HRR4"/>
<dbReference type="PANTHER" id="PTHR37804:SF1">
    <property type="entry name" value="CDAA REGULATORY PROTEIN CDAR"/>
    <property type="match status" value="1"/>
</dbReference>
<dbReference type="InterPro" id="IPR053154">
    <property type="entry name" value="c-di-AMP_regulator"/>
</dbReference>
<dbReference type="Gene3D" id="2.170.120.40">
    <property type="entry name" value="YbbR-like domain"/>
    <property type="match status" value="1"/>
</dbReference>
<evidence type="ECO:0008006" key="4">
    <source>
        <dbReference type="Google" id="ProtNLM"/>
    </source>
</evidence>
<evidence type="ECO:0000256" key="1">
    <source>
        <dbReference type="SAM" id="Phobius"/>
    </source>
</evidence>
<dbReference type="PANTHER" id="PTHR37804">
    <property type="entry name" value="CDAA REGULATORY PROTEIN CDAR"/>
    <property type="match status" value="1"/>
</dbReference>
<dbReference type="Proteomes" id="UP000651482">
    <property type="component" value="Unassembled WGS sequence"/>
</dbReference>
<protein>
    <recommendedName>
        <fullName evidence="4">YbbR-like protein</fullName>
    </recommendedName>
</protein>
<evidence type="ECO:0000313" key="2">
    <source>
        <dbReference type="EMBL" id="MBC8532611.1"/>
    </source>
</evidence>
<organism evidence="2 3">
    <name type="scientific">Yeguia hominis</name>
    <dbReference type="NCBI Taxonomy" id="2763662"/>
    <lineage>
        <taxon>Bacteria</taxon>
        <taxon>Bacillati</taxon>
        <taxon>Bacillota</taxon>
        <taxon>Clostridia</taxon>
        <taxon>Eubacteriales</taxon>
        <taxon>Yeguiaceae</taxon>
        <taxon>Yeguia</taxon>
    </lineage>
</organism>
<comment type="caution">
    <text evidence="2">The sequence shown here is derived from an EMBL/GenBank/DDBJ whole genome shotgun (WGS) entry which is preliminary data.</text>
</comment>
<keyword evidence="1" id="KW-1133">Transmembrane helix</keyword>
<gene>
    <name evidence="2" type="ORF">IAG03_01060</name>
</gene>
<dbReference type="EMBL" id="JACRSN010000001">
    <property type="protein sequence ID" value="MBC8532611.1"/>
    <property type="molecule type" value="Genomic_DNA"/>
</dbReference>
<dbReference type="Gene3D" id="2.170.120.30">
    <property type="match status" value="2"/>
</dbReference>
<keyword evidence="1" id="KW-0472">Membrane</keyword>
<keyword evidence="3" id="KW-1185">Reference proteome</keyword>